<sequence>MAGDCAYETHYVNDDTFGNKQLFGRNQELIVDGILDTAKGGSKSIKAVVSSPYFEIIDGVLYRKKLERGYIRYREVLDRNRQRSTIAAFHEEPPGKRHHTLDDTYRTVADNYWWEGMYFHIREYVSGCPQCQAQQRREEVRGEPRISRTLASHGNAVLRQLSCQQEAGLFCDITLKTGSRSFPAHRAVLAAVSEYFQEIFTEMDSEGQPNVDLTGFREESVLPLLEFSYTSTLSLSAADLAEVSALAQHFRMWPAVEACRALQSERGGQGRGPARQEEAGVEFGGRDAVESQEDLLTPAFDPSRDAPGGRGRDSHAPGSPVCRLKLLDFKSPSSKAKTPTQNLPAGTPLLQPPAGAQQGPLLACATPCRQRLGWPEPGAEQSEEEGQSPRALEKYRLLSTLGLQRRSLLPRPEELIGWRQKKRLRKPKALIKTEPPQVLIKTEPPQVLIKTEPHDPISMEDMMMGLGGAWGGGGGLERRELRRSARGRTAPPWTPVPSVAPPVSRRGPERGEAPGPAPTRREPHPALTLLTSIKEEPADASVTPAPLPTGRRQRQSKPPLKLLDPGFLFPLGRPGDPPPPPRHARPGPALDRTQPRAKGPPAPLLKNRAVHRRLIDRGAAGGLARPALLKAHKGKQTGQRPKNACAAPSLQRSAALESVRLARMKRLRERRSHTPVPSHTCLQCQAAYRSCDALIMHRIRHIEGKHWPCPLCSKTFFRQRNVQCHIRTHDPKLYKCSSCIASP</sequence>
<evidence type="ECO:0000313" key="15">
    <source>
        <dbReference type="Proteomes" id="UP001152803"/>
    </source>
</evidence>
<dbReference type="InterPro" id="IPR050457">
    <property type="entry name" value="ZnFinger_BTB_dom_contain"/>
</dbReference>
<keyword evidence="7" id="KW-0238">DNA-binding</keyword>
<dbReference type="InterPro" id="IPR041588">
    <property type="entry name" value="Integrase_H2C2"/>
</dbReference>
<keyword evidence="6" id="KW-0805">Transcription regulation</keyword>
<dbReference type="GO" id="GO:0000978">
    <property type="term" value="F:RNA polymerase II cis-regulatory region sequence-specific DNA binding"/>
    <property type="evidence" value="ECO:0007669"/>
    <property type="project" value="TreeGrafter"/>
</dbReference>
<feature type="compositionally biased region" description="Basic and acidic residues" evidence="11">
    <location>
        <begin position="274"/>
        <end position="289"/>
    </location>
</feature>
<feature type="region of interest" description="Disordered" evidence="11">
    <location>
        <begin position="264"/>
        <end position="320"/>
    </location>
</feature>
<proteinExistence type="predicted"/>
<dbReference type="InterPro" id="IPR011333">
    <property type="entry name" value="SKP1/BTB/POZ_sf"/>
</dbReference>
<dbReference type="SMART" id="SM00225">
    <property type="entry name" value="BTB"/>
    <property type="match status" value="1"/>
</dbReference>
<dbReference type="PROSITE" id="PS50157">
    <property type="entry name" value="ZINC_FINGER_C2H2_2"/>
    <property type="match status" value="1"/>
</dbReference>
<protein>
    <submittedName>
        <fullName evidence="14">Uncharacterized protein</fullName>
    </submittedName>
</protein>
<dbReference type="PANTHER" id="PTHR46105">
    <property type="entry name" value="AGAP004733-PA"/>
    <property type="match status" value="1"/>
</dbReference>
<dbReference type="Gene3D" id="3.30.160.60">
    <property type="entry name" value="Classic Zinc Finger"/>
    <property type="match status" value="1"/>
</dbReference>
<keyword evidence="5" id="KW-0862">Zinc</keyword>
<feature type="region of interest" description="Disordered" evidence="11">
    <location>
        <begin position="483"/>
        <end position="604"/>
    </location>
</feature>
<keyword evidence="2" id="KW-0479">Metal-binding</keyword>
<feature type="region of interest" description="Disordered" evidence="11">
    <location>
        <begin position="332"/>
        <end position="358"/>
    </location>
</feature>
<evidence type="ECO:0000256" key="4">
    <source>
        <dbReference type="ARBA" id="ARBA00022771"/>
    </source>
</evidence>
<dbReference type="InterPro" id="IPR000210">
    <property type="entry name" value="BTB/POZ_dom"/>
</dbReference>
<dbReference type="InterPro" id="IPR013087">
    <property type="entry name" value="Znf_C2H2_type"/>
</dbReference>
<keyword evidence="4 10" id="KW-0863">Zinc-finger</keyword>
<dbReference type="PROSITE" id="PS50097">
    <property type="entry name" value="BTB"/>
    <property type="match status" value="1"/>
</dbReference>
<dbReference type="Gene3D" id="1.10.340.70">
    <property type="match status" value="1"/>
</dbReference>
<dbReference type="SMART" id="SM00355">
    <property type="entry name" value="ZnF_C2H2"/>
    <property type="match status" value="2"/>
</dbReference>
<keyword evidence="15" id="KW-1185">Reference proteome</keyword>
<keyword evidence="3" id="KW-0677">Repeat</keyword>
<dbReference type="Pfam" id="PF00651">
    <property type="entry name" value="BTB"/>
    <property type="match status" value="1"/>
</dbReference>
<comment type="subcellular location">
    <subcellularLocation>
        <location evidence="1">Nucleus</location>
    </subcellularLocation>
</comment>
<evidence type="ECO:0000256" key="6">
    <source>
        <dbReference type="ARBA" id="ARBA00023015"/>
    </source>
</evidence>
<dbReference type="OrthoDB" id="6425912at2759"/>
<feature type="compositionally biased region" description="Polar residues" evidence="11">
    <location>
        <begin position="332"/>
        <end position="344"/>
    </location>
</feature>
<accession>A0A9Q1HQT3</accession>
<evidence type="ECO:0000256" key="3">
    <source>
        <dbReference type="ARBA" id="ARBA00022737"/>
    </source>
</evidence>
<evidence type="ECO:0000256" key="1">
    <source>
        <dbReference type="ARBA" id="ARBA00004123"/>
    </source>
</evidence>
<dbReference type="GO" id="GO:0005634">
    <property type="term" value="C:nucleus"/>
    <property type="evidence" value="ECO:0007669"/>
    <property type="project" value="UniProtKB-SubCell"/>
</dbReference>
<dbReference type="Gene3D" id="3.30.710.10">
    <property type="entry name" value="Potassium Channel Kv1.1, Chain A"/>
    <property type="match status" value="1"/>
</dbReference>
<dbReference type="Proteomes" id="UP001152803">
    <property type="component" value="Unassembled WGS sequence"/>
</dbReference>
<evidence type="ECO:0000256" key="8">
    <source>
        <dbReference type="ARBA" id="ARBA00023163"/>
    </source>
</evidence>
<evidence type="ECO:0000259" key="13">
    <source>
        <dbReference type="PROSITE" id="PS50157"/>
    </source>
</evidence>
<organism evidence="14 15">
    <name type="scientific">Conger conger</name>
    <name type="common">Conger eel</name>
    <name type="synonym">Muraena conger</name>
    <dbReference type="NCBI Taxonomy" id="82655"/>
    <lineage>
        <taxon>Eukaryota</taxon>
        <taxon>Metazoa</taxon>
        <taxon>Chordata</taxon>
        <taxon>Craniata</taxon>
        <taxon>Vertebrata</taxon>
        <taxon>Euteleostomi</taxon>
        <taxon>Actinopterygii</taxon>
        <taxon>Neopterygii</taxon>
        <taxon>Teleostei</taxon>
        <taxon>Anguilliformes</taxon>
        <taxon>Congridae</taxon>
        <taxon>Conger</taxon>
    </lineage>
</organism>
<dbReference type="SUPFAM" id="SSF54695">
    <property type="entry name" value="POZ domain"/>
    <property type="match status" value="1"/>
</dbReference>
<evidence type="ECO:0000259" key="12">
    <source>
        <dbReference type="PROSITE" id="PS50097"/>
    </source>
</evidence>
<evidence type="ECO:0000256" key="10">
    <source>
        <dbReference type="PROSITE-ProRule" id="PRU00042"/>
    </source>
</evidence>
<dbReference type="InterPro" id="IPR036236">
    <property type="entry name" value="Znf_C2H2_sf"/>
</dbReference>
<reference evidence="14" key="1">
    <citation type="journal article" date="2023" name="Science">
        <title>Genome structures resolve the early diversification of teleost fishes.</title>
        <authorList>
            <person name="Parey E."/>
            <person name="Louis A."/>
            <person name="Montfort J."/>
            <person name="Bouchez O."/>
            <person name="Roques C."/>
            <person name="Iampietro C."/>
            <person name="Lluch J."/>
            <person name="Castinel A."/>
            <person name="Donnadieu C."/>
            <person name="Desvignes T."/>
            <person name="Floi Bucao C."/>
            <person name="Jouanno E."/>
            <person name="Wen M."/>
            <person name="Mejri S."/>
            <person name="Dirks R."/>
            <person name="Jansen H."/>
            <person name="Henkel C."/>
            <person name="Chen W.J."/>
            <person name="Zahm M."/>
            <person name="Cabau C."/>
            <person name="Klopp C."/>
            <person name="Thompson A.W."/>
            <person name="Robinson-Rechavi M."/>
            <person name="Braasch I."/>
            <person name="Lecointre G."/>
            <person name="Bobe J."/>
            <person name="Postlethwait J.H."/>
            <person name="Berthelot C."/>
            <person name="Roest Crollius H."/>
            <person name="Guiguen Y."/>
        </authorList>
    </citation>
    <scope>NUCLEOTIDE SEQUENCE</scope>
    <source>
        <strain evidence="14">Concon-B</strain>
    </source>
</reference>
<evidence type="ECO:0000256" key="7">
    <source>
        <dbReference type="ARBA" id="ARBA00023125"/>
    </source>
</evidence>
<keyword evidence="8" id="KW-0804">Transcription</keyword>
<dbReference type="Pfam" id="PF17921">
    <property type="entry name" value="Integrase_H2C2"/>
    <property type="match status" value="1"/>
</dbReference>
<evidence type="ECO:0000256" key="9">
    <source>
        <dbReference type="ARBA" id="ARBA00023242"/>
    </source>
</evidence>
<dbReference type="GO" id="GO:0000981">
    <property type="term" value="F:DNA-binding transcription factor activity, RNA polymerase II-specific"/>
    <property type="evidence" value="ECO:0007669"/>
    <property type="project" value="TreeGrafter"/>
</dbReference>
<dbReference type="EMBL" id="JAFJMO010000015">
    <property type="protein sequence ID" value="KAJ8255545.1"/>
    <property type="molecule type" value="Genomic_DNA"/>
</dbReference>
<dbReference type="GO" id="GO:0008270">
    <property type="term" value="F:zinc ion binding"/>
    <property type="evidence" value="ECO:0007669"/>
    <property type="project" value="UniProtKB-KW"/>
</dbReference>
<dbReference type="SUPFAM" id="SSF57667">
    <property type="entry name" value="beta-beta-alpha zinc fingers"/>
    <property type="match status" value="1"/>
</dbReference>
<feature type="domain" description="BTB" evidence="12">
    <location>
        <begin position="171"/>
        <end position="237"/>
    </location>
</feature>
<feature type="compositionally biased region" description="Low complexity" evidence="11">
    <location>
        <begin position="557"/>
        <end position="574"/>
    </location>
</feature>
<evidence type="ECO:0000256" key="5">
    <source>
        <dbReference type="ARBA" id="ARBA00022833"/>
    </source>
</evidence>
<comment type="caution">
    <text evidence="14">The sequence shown here is derived from an EMBL/GenBank/DDBJ whole genome shotgun (WGS) entry which is preliminary data.</text>
</comment>
<keyword evidence="9" id="KW-0539">Nucleus</keyword>
<dbReference type="PANTHER" id="PTHR46105:SF5">
    <property type="entry name" value="ZINC FINGER AND BTB DOMAIN-CONTAINING PROTEIN 44 ISOFORM X1"/>
    <property type="match status" value="1"/>
</dbReference>
<gene>
    <name evidence="14" type="ORF">COCON_G00194090</name>
</gene>
<dbReference type="AlphaFoldDB" id="A0A9Q1HQT3"/>
<evidence type="ECO:0000256" key="2">
    <source>
        <dbReference type="ARBA" id="ARBA00022723"/>
    </source>
</evidence>
<dbReference type="PROSITE" id="PS00028">
    <property type="entry name" value="ZINC_FINGER_C2H2_1"/>
    <property type="match status" value="1"/>
</dbReference>
<feature type="domain" description="C2H2-type" evidence="13">
    <location>
        <begin position="707"/>
        <end position="729"/>
    </location>
</feature>
<name>A0A9Q1HQT3_CONCO</name>
<evidence type="ECO:0000313" key="14">
    <source>
        <dbReference type="EMBL" id="KAJ8255545.1"/>
    </source>
</evidence>
<evidence type="ECO:0000256" key="11">
    <source>
        <dbReference type="SAM" id="MobiDB-lite"/>
    </source>
</evidence>